<evidence type="ECO:0000259" key="3">
    <source>
        <dbReference type="Pfam" id="PF00591"/>
    </source>
</evidence>
<name>A0A9N9IT12_9GLOM</name>
<evidence type="ECO:0000313" key="5">
    <source>
        <dbReference type="Proteomes" id="UP000789508"/>
    </source>
</evidence>
<proteinExistence type="predicted"/>
<sequence>VWELSQSKITEYTISPADFGLPEHPISSVVGGTSEENAAILEKLLMGKYEGPILDFVLLNSAAVLVVADKVKDFKEGVKLARESIKSGKALAALIDFRDALDRAHIPSENGLL</sequence>
<dbReference type="InterPro" id="IPR005940">
    <property type="entry name" value="Anthranilate_Pribosyl_Tfrase"/>
</dbReference>
<organism evidence="4 5">
    <name type="scientific">Ambispora leptoticha</name>
    <dbReference type="NCBI Taxonomy" id="144679"/>
    <lineage>
        <taxon>Eukaryota</taxon>
        <taxon>Fungi</taxon>
        <taxon>Fungi incertae sedis</taxon>
        <taxon>Mucoromycota</taxon>
        <taxon>Glomeromycotina</taxon>
        <taxon>Glomeromycetes</taxon>
        <taxon>Archaeosporales</taxon>
        <taxon>Ambisporaceae</taxon>
        <taxon>Ambispora</taxon>
    </lineage>
</organism>
<evidence type="ECO:0000313" key="4">
    <source>
        <dbReference type="EMBL" id="CAG8748554.1"/>
    </source>
</evidence>
<accession>A0A9N9IT12</accession>
<gene>
    <name evidence="4" type="ORF">ALEPTO_LOCUS13211</name>
</gene>
<dbReference type="InterPro" id="IPR035902">
    <property type="entry name" value="Nuc_phospho_transferase"/>
</dbReference>
<comment type="caution">
    <text evidence="4">The sequence shown here is derived from an EMBL/GenBank/DDBJ whole genome shotgun (WGS) entry which is preliminary data.</text>
</comment>
<dbReference type="GO" id="GO:0005829">
    <property type="term" value="C:cytosol"/>
    <property type="evidence" value="ECO:0007669"/>
    <property type="project" value="TreeGrafter"/>
</dbReference>
<evidence type="ECO:0000256" key="2">
    <source>
        <dbReference type="ARBA" id="ARBA00022679"/>
    </source>
</evidence>
<dbReference type="GO" id="GO:0004048">
    <property type="term" value="F:anthranilate phosphoribosyltransferase activity"/>
    <property type="evidence" value="ECO:0007669"/>
    <property type="project" value="InterPro"/>
</dbReference>
<dbReference type="OrthoDB" id="427800at2759"/>
<keyword evidence="1" id="KW-0328">Glycosyltransferase</keyword>
<protein>
    <submittedName>
        <fullName evidence="4">1600_t:CDS:1</fullName>
    </submittedName>
</protein>
<reference evidence="4" key="1">
    <citation type="submission" date="2021-06" db="EMBL/GenBank/DDBJ databases">
        <authorList>
            <person name="Kallberg Y."/>
            <person name="Tangrot J."/>
            <person name="Rosling A."/>
        </authorList>
    </citation>
    <scope>NUCLEOTIDE SEQUENCE</scope>
    <source>
        <strain evidence="4">FL130A</strain>
    </source>
</reference>
<dbReference type="SUPFAM" id="SSF52418">
    <property type="entry name" value="Nucleoside phosphorylase/phosphoribosyltransferase catalytic domain"/>
    <property type="match status" value="1"/>
</dbReference>
<evidence type="ECO:0000256" key="1">
    <source>
        <dbReference type="ARBA" id="ARBA00022676"/>
    </source>
</evidence>
<keyword evidence="5" id="KW-1185">Reference proteome</keyword>
<feature type="domain" description="Glycosyl transferase family 3" evidence="3">
    <location>
        <begin position="1"/>
        <end position="91"/>
    </location>
</feature>
<dbReference type="Gene3D" id="3.40.1030.10">
    <property type="entry name" value="Nucleoside phosphorylase/phosphoribosyltransferase catalytic domain"/>
    <property type="match status" value="1"/>
</dbReference>
<dbReference type="InterPro" id="IPR000312">
    <property type="entry name" value="Glycosyl_Trfase_fam3"/>
</dbReference>
<keyword evidence="2" id="KW-0808">Transferase</keyword>
<feature type="non-terminal residue" evidence="4">
    <location>
        <position position="1"/>
    </location>
</feature>
<dbReference type="EMBL" id="CAJVPS010039271">
    <property type="protein sequence ID" value="CAG8748554.1"/>
    <property type="molecule type" value="Genomic_DNA"/>
</dbReference>
<dbReference type="Pfam" id="PF00591">
    <property type="entry name" value="Glycos_transf_3"/>
    <property type="match status" value="1"/>
</dbReference>
<dbReference type="GO" id="GO:0000162">
    <property type="term" value="P:L-tryptophan biosynthetic process"/>
    <property type="evidence" value="ECO:0007669"/>
    <property type="project" value="InterPro"/>
</dbReference>
<dbReference type="PANTHER" id="PTHR43285">
    <property type="entry name" value="ANTHRANILATE PHOSPHORIBOSYLTRANSFERASE"/>
    <property type="match status" value="1"/>
</dbReference>
<dbReference type="Proteomes" id="UP000789508">
    <property type="component" value="Unassembled WGS sequence"/>
</dbReference>
<dbReference type="PANTHER" id="PTHR43285:SF2">
    <property type="entry name" value="ANTHRANILATE PHOSPHORIBOSYLTRANSFERASE"/>
    <property type="match status" value="1"/>
</dbReference>
<dbReference type="AlphaFoldDB" id="A0A9N9IT12"/>